<reference evidence="1 2" key="1">
    <citation type="submission" date="2014-05" db="EMBL/GenBank/DDBJ databases">
        <title>Draft Genome Sequence of Nitratireductor basaltis Strain UMTGB225, A Marine Bacterium Isolated from Green Barrel Tunicate.</title>
        <authorList>
            <person name="Gan H.Y."/>
        </authorList>
    </citation>
    <scope>NUCLEOTIDE SEQUENCE [LARGE SCALE GENOMIC DNA]</scope>
    <source>
        <strain evidence="1 2">UMTGB225</strain>
    </source>
</reference>
<sequence>MSNLSKSMFINEAAYQEALAEERGTTKAQHFLMKAALYFEQRPTKGEDSAHWANVYNAKNCREVAEQYGYLLEALHECAEYFDRFADAEFTQDGPNPNVEMTLLQSVTRAIDKAEGR</sequence>
<proteinExistence type="predicted"/>
<dbReference type="Proteomes" id="UP000053675">
    <property type="component" value="Unassembled WGS sequence"/>
</dbReference>
<dbReference type="STRING" id="472175.EL18_02102"/>
<comment type="caution">
    <text evidence="1">The sequence shown here is derived from an EMBL/GenBank/DDBJ whole genome shotgun (WGS) entry which is preliminary data.</text>
</comment>
<organism evidence="1 2">
    <name type="scientific">Nitratireductor basaltis</name>
    <dbReference type="NCBI Taxonomy" id="472175"/>
    <lineage>
        <taxon>Bacteria</taxon>
        <taxon>Pseudomonadati</taxon>
        <taxon>Pseudomonadota</taxon>
        <taxon>Alphaproteobacteria</taxon>
        <taxon>Hyphomicrobiales</taxon>
        <taxon>Phyllobacteriaceae</taxon>
        <taxon>Nitratireductor</taxon>
    </lineage>
</organism>
<dbReference type="RefSeq" id="WP_036482573.1">
    <property type="nucleotide sequence ID" value="NZ_JMQM01000001.1"/>
</dbReference>
<gene>
    <name evidence="1" type="ORF">EL18_02102</name>
</gene>
<dbReference type="PATRIC" id="fig|472175.3.peg.2097"/>
<dbReference type="AlphaFoldDB" id="A0A084UDM4"/>
<keyword evidence="2" id="KW-1185">Reference proteome</keyword>
<protein>
    <submittedName>
        <fullName evidence="1">Uncharacterized protein</fullName>
    </submittedName>
</protein>
<accession>A0A084UDM4</accession>
<dbReference type="OrthoDB" id="8482046at2"/>
<evidence type="ECO:0000313" key="1">
    <source>
        <dbReference type="EMBL" id="KFB11060.1"/>
    </source>
</evidence>
<name>A0A084UDM4_9HYPH</name>
<dbReference type="EMBL" id="JMQM01000001">
    <property type="protein sequence ID" value="KFB11060.1"/>
    <property type="molecule type" value="Genomic_DNA"/>
</dbReference>
<evidence type="ECO:0000313" key="2">
    <source>
        <dbReference type="Proteomes" id="UP000053675"/>
    </source>
</evidence>